<dbReference type="EMBL" id="SMGG01000003">
    <property type="protein sequence ID" value="TCK62431.1"/>
    <property type="molecule type" value="Genomic_DNA"/>
</dbReference>
<dbReference type="Proteomes" id="UP000294614">
    <property type="component" value="Unassembled WGS sequence"/>
</dbReference>
<proteinExistence type="predicted"/>
<keyword evidence="1" id="KW-0472">Membrane</keyword>
<feature type="transmembrane region" description="Helical" evidence="1">
    <location>
        <begin position="194"/>
        <end position="213"/>
    </location>
</feature>
<reference evidence="2 3" key="1">
    <citation type="submission" date="2019-03" db="EMBL/GenBank/DDBJ databases">
        <title>Genomic Encyclopedia of Type Strains, Phase IV (KMG-IV): sequencing the most valuable type-strain genomes for metagenomic binning, comparative biology and taxonomic classification.</title>
        <authorList>
            <person name="Goeker M."/>
        </authorList>
    </citation>
    <scope>NUCLEOTIDE SEQUENCE [LARGE SCALE GENOMIC DNA]</scope>
    <source>
        <strain evidence="2 3">DSM 24984</strain>
    </source>
</reference>
<sequence>MSKPNIGGQAVIEGVMMRAPERFVIAVRKSENEIVLKKEDVKLDRSKIFKKPLIRGLIALYDSLILGIRALNFSAYHSTGEGEEHMSKAATFFSMAMGIGLGLLLFIYLPLQITELMKHLLPSLHTSSLLYNAVDGVIRVIFFVLYVWGISFLKDIKRVFQYHGAEHKAIYAYEEGVELNVENARKMSRFHPRCGTSFLIILMLVCILTFSLIPNDAHFLVKLGARLFFIPIIAGVSYEILKLSGKFHKNPVVRFLIMPGLMLQKITTQEPDDSQLEVALISIRASLDMEIPTEGITIVD</sequence>
<organism evidence="2 3">
    <name type="scientific">Seleniivibrio woodruffii</name>
    <dbReference type="NCBI Taxonomy" id="1078050"/>
    <lineage>
        <taxon>Bacteria</taxon>
        <taxon>Pseudomonadati</taxon>
        <taxon>Deferribacterota</taxon>
        <taxon>Deferribacteres</taxon>
        <taxon>Deferribacterales</taxon>
        <taxon>Geovibrionaceae</taxon>
        <taxon>Seleniivibrio</taxon>
    </lineage>
</organism>
<evidence type="ECO:0000256" key="1">
    <source>
        <dbReference type="SAM" id="Phobius"/>
    </source>
</evidence>
<gene>
    <name evidence="2" type="ORF">C8D98_0957</name>
</gene>
<keyword evidence="3" id="KW-1185">Reference proteome</keyword>
<evidence type="ECO:0000313" key="2">
    <source>
        <dbReference type="EMBL" id="TCK62431.1"/>
    </source>
</evidence>
<dbReference type="InterPro" id="IPR010787">
    <property type="entry name" value="DUF1385"/>
</dbReference>
<dbReference type="RefSeq" id="WP_132872483.1">
    <property type="nucleotide sequence ID" value="NZ_JAJUHT010000004.1"/>
</dbReference>
<dbReference type="OrthoDB" id="9784805at2"/>
<dbReference type="AlphaFoldDB" id="A0A4V2PSG4"/>
<feature type="transmembrane region" description="Helical" evidence="1">
    <location>
        <begin position="92"/>
        <end position="109"/>
    </location>
</feature>
<feature type="transmembrane region" description="Helical" evidence="1">
    <location>
        <begin position="129"/>
        <end position="148"/>
    </location>
</feature>
<protein>
    <submittedName>
        <fullName evidence="2">Uncharacterized protein YqhQ</fullName>
    </submittedName>
</protein>
<evidence type="ECO:0000313" key="3">
    <source>
        <dbReference type="Proteomes" id="UP000294614"/>
    </source>
</evidence>
<comment type="caution">
    <text evidence="2">The sequence shown here is derived from an EMBL/GenBank/DDBJ whole genome shotgun (WGS) entry which is preliminary data.</text>
</comment>
<name>A0A4V2PSG4_9BACT</name>
<feature type="transmembrane region" description="Helical" evidence="1">
    <location>
        <begin position="219"/>
        <end position="241"/>
    </location>
</feature>
<dbReference type="PANTHER" id="PTHR42867">
    <property type="entry name" value="MEMBRANE PROTEIN-RELATED"/>
    <property type="match status" value="1"/>
</dbReference>
<accession>A0A4V2PSG4</accession>
<dbReference type="PANTHER" id="PTHR42867:SF1">
    <property type="entry name" value="MEMBRANE PROTEIN-RELATED"/>
    <property type="match status" value="1"/>
</dbReference>
<keyword evidence="1" id="KW-0812">Transmembrane</keyword>
<dbReference type="Pfam" id="PF07136">
    <property type="entry name" value="DUF1385"/>
    <property type="match status" value="1"/>
</dbReference>
<keyword evidence="1" id="KW-1133">Transmembrane helix</keyword>